<feature type="compositionally biased region" description="Polar residues" evidence="4">
    <location>
        <begin position="11"/>
        <end position="25"/>
    </location>
</feature>
<dbReference type="OMA" id="CEHAVNP"/>
<dbReference type="InterPro" id="IPR007148">
    <property type="entry name" value="SSU_processome_Utp12"/>
</dbReference>
<dbReference type="GO" id="GO:0032040">
    <property type="term" value="C:small-subunit processome"/>
    <property type="evidence" value="ECO:0007669"/>
    <property type="project" value="UniProtKB-ARBA"/>
</dbReference>
<feature type="region of interest" description="Disordered" evidence="4">
    <location>
        <begin position="719"/>
        <end position="841"/>
    </location>
</feature>
<feature type="compositionally biased region" description="Acidic residues" evidence="4">
    <location>
        <begin position="784"/>
        <end position="795"/>
    </location>
</feature>
<dbReference type="InterPro" id="IPR052414">
    <property type="entry name" value="U3_snoRNA-assoc_WDR"/>
</dbReference>
<dbReference type="InParanoid" id="G7E1R1"/>
<dbReference type="AlphaFoldDB" id="G7E1R1"/>
<dbReference type="GO" id="GO:0000462">
    <property type="term" value="P:maturation of SSU-rRNA from tricistronic rRNA transcript (SSU-rRNA, 5.8S rRNA, LSU-rRNA)"/>
    <property type="evidence" value="ECO:0007669"/>
    <property type="project" value="TreeGrafter"/>
</dbReference>
<dbReference type="EMBL" id="BABT02000106">
    <property type="protein sequence ID" value="GAA96771.1"/>
    <property type="molecule type" value="Genomic_DNA"/>
</dbReference>
<dbReference type="eggNOG" id="KOG4547">
    <property type="taxonomic scope" value="Eukaryota"/>
</dbReference>
<feature type="compositionally biased region" description="Basic residues" evidence="4">
    <location>
        <begin position="1"/>
        <end position="10"/>
    </location>
</feature>
<feature type="compositionally biased region" description="Acidic residues" evidence="4">
    <location>
        <begin position="804"/>
        <end position="841"/>
    </location>
</feature>
<keyword evidence="7" id="KW-1185">Reference proteome</keyword>
<comment type="similarity">
    <text evidence="3">Belongs to the UTP5 family.</text>
</comment>
<dbReference type="PANTHER" id="PTHR44267:SF1">
    <property type="entry name" value="WD REPEAT-CONTAINING PROTEIN 43"/>
    <property type="match status" value="1"/>
</dbReference>
<dbReference type="PANTHER" id="PTHR44267">
    <property type="entry name" value="WD REPEAT-CONTAINING PROTEIN 43"/>
    <property type="match status" value="1"/>
</dbReference>
<dbReference type="HOGENOM" id="CLU_009770_0_0_1"/>
<dbReference type="RefSeq" id="XP_014565283.1">
    <property type="nucleotide sequence ID" value="XM_014709797.1"/>
</dbReference>
<name>G7E1R1_MIXOS</name>
<evidence type="ECO:0000256" key="3">
    <source>
        <dbReference type="ARBA" id="ARBA00038335"/>
    </source>
</evidence>
<evidence type="ECO:0000256" key="2">
    <source>
        <dbReference type="ARBA" id="ARBA00023242"/>
    </source>
</evidence>
<feature type="compositionally biased region" description="Polar residues" evidence="4">
    <location>
        <begin position="477"/>
        <end position="496"/>
    </location>
</feature>
<dbReference type="Proteomes" id="UP000009131">
    <property type="component" value="Unassembled WGS sequence"/>
</dbReference>
<evidence type="ECO:0000313" key="6">
    <source>
        <dbReference type="EMBL" id="GAA96771.1"/>
    </source>
</evidence>
<evidence type="ECO:0000313" key="7">
    <source>
        <dbReference type="Proteomes" id="UP000009131"/>
    </source>
</evidence>
<sequence>MAKQRVKSRSQPKPQNIAAQSLSNADAGQSSTSTWTSFCPFAVEQDGAPATLFAQLSTVLNSQTVKVWDTTTSRIIARWSADSAAQRIACLAWVLLASSYSATSSSTQVDEQTINGTSANASKSKKRRKSSSASTSAAVSQEPIKRASLLALGFANGSIGLFDPGTASIVQTLSHPSSDRAFLALCSTESAKGVERALWTVSTDGKMRLWQLPLLAHHDGGLVSESSLPAALATAEHLQLAARVESSSAVMSFSLLVASHDVHIFDAELSAEQDTPVDGVSSPATLTLKAIGHCTGHAAPITAMNWASTATMARFLTAAEGDRSVCLWSLPAYQAHLTATLALDSDACFARLVETPAAVPTLIALDVQGTLSLALVSDEPPAAEASKTKKRKSTVSVLPIAAQITSDVPGDLIIGFQPSASGCVVLARGQAKPSFESIDYADTDGSIKSHIELAKSPRRTNGLLTAQDEDTEMSLPQRYSETNSSTVQSALPTSGPQPADPAQELDTDLTEATLEQRLKSLAVPSVEPDAEPSTRRKTKAELLGAKPGSHKRNGIPTETITGLRPAATLTQNLLQALNSADDRLLEDCLSFVEPRLIRETAKRLPTHAVLPLVNALVDRLAKGRKGRGAGASAAHPTRGKALVEWLRGLLVVHVGYLVTIPSLVHRLADLHAALSTRLSLHDRLLALNGRLELVVSQIDLRQDNLNAYLRKGAESSAADANNAGVRYVEGESSEEEGEDDGESSIDLGEDDDEDEEGSIEDIVMSARQASEDEDDTGLEGGANDYEEDEGDDEGDLLERLAELSEAEDEDASASESEGDEEMSVDGFDVDDGQASSEEDSE</sequence>
<keyword evidence="2" id="KW-0539">Nucleus</keyword>
<comment type="subcellular location">
    <subcellularLocation>
        <location evidence="1">Nucleus</location>
    </subcellularLocation>
</comment>
<comment type="caution">
    <text evidence="6">The sequence shown here is derived from an EMBL/GenBank/DDBJ whole genome shotgun (WGS) entry which is preliminary data.</text>
</comment>
<dbReference type="STRING" id="764103.G7E1R1"/>
<dbReference type="InterPro" id="IPR036322">
    <property type="entry name" value="WD40_repeat_dom_sf"/>
</dbReference>
<proteinExistence type="inferred from homology"/>
<evidence type="ECO:0000259" key="5">
    <source>
        <dbReference type="Pfam" id="PF04003"/>
    </source>
</evidence>
<reference evidence="6 7" key="1">
    <citation type="journal article" date="2011" name="J. Gen. Appl. Microbiol.">
        <title>Draft genome sequencing of the enigmatic basidiomycete Mixia osmundae.</title>
        <authorList>
            <person name="Nishida H."/>
            <person name="Nagatsuka Y."/>
            <person name="Sugiyama J."/>
        </authorList>
    </citation>
    <scope>NUCLEOTIDE SEQUENCE [LARGE SCALE GENOMIC DNA]</scope>
    <source>
        <strain evidence="7">CBS 9802 / IAM 14324 / JCM 22182 / KY 12970</strain>
    </source>
</reference>
<accession>G7E1R1</accession>
<evidence type="ECO:0000256" key="1">
    <source>
        <dbReference type="ARBA" id="ARBA00004123"/>
    </source>
</evidence>
<dbReference type="OrthoDB" id="30195at2759"/>
<feature type="compositionally biased region" description="Acidic residues" evidence="4">
    <location>
        <begin position="731"/>
        <end position="759"/>
    </location>
</feature>
<dbReference type="InterPro" id="IPR015943">
    <property type="entry name" value="WD40/YVTN_repeat-like_dom_sf"/>
</dbReference>
<protein>
    <recommendedName>
        <fullName evidence="5">Small-subunit processome Utp12 domain-containing protein</fullName>
    </recommendedName>
</protein>
<evidence type="ECO:0000256" key="4">
    <source>
        <dbReference type="SAM" id="MobiDB-lite"/>
    </source>
</evidence>
<feature type="region of interest" description="Disordered" evidence="4">
    <location>
        <begin position="518"/>
        <end position="558"/>
    </location>
</feature>
<gene>
    <name evidence="6" type="primary">Mo03442</name>
    <name evidence="6" type="ORF">E5Q_03442</name>
</gene>
<organism evidence="6 7">
    <name type="scientific">Mixia osmundae (strain CBS 9802 / IAM 14324 / JCM 22182 / KY 12970)</name>
    <dbReference type="NCBI Taxonomy" id="764103"/>
    <lineage>
        <taxon>Eukaryota</taxon>
        <taxon>Fungi</taxon>
        <taxon>Dikarya</taxon>
        <taxon>Basidiomycota</taxon>
        <taxon>Pucciniomycotina</taxon>
        <taxon>Mixiomycetes</taxon>
        <taxon>Mixiales</taxon>
        <taxon>Mixiaceae</taxon>
        <taxon>Mixia</taxon>
    </lineage>
</organism>
<feature type="region of interest" description="Disordered" evidence="4">
    <location>
        <begin position="107"/>
        <end position="138"/>
    </location>
</feature>
<feature type="region of interest" description="Disordered" evidence="4">
    <location>
        <begin position="458"/>
        <end position="504"/>
    </location>
</feature>
<dbReference type="Pfam" id="PF04003">
    <property type="entry name" value="Utp12"/>
    <property type="match status" value="1"/>
</dbReference>
<dbReference type="SUPFAM" id="SSF50978">
    <property type="entry name" value="WD40 repeat-like"/>
    <property type="match status" value="1"/>
</dbReference>
<feature type="domain" description="Small-subunit processome Utp12" evidence="5">
    <location>
        <begin position="581"/>
        <end position="695"/>
    </location>
</feature>
<dbReference type="Gene3D" id="2.130.10.10">
    <property type="entry name" value="YVTN repeat-like/Quinoprotein amine dehydrogenase"/>
    <property type="match status" value="1"/>
</dbReference>
<feature type="region of interest" description="Disordered" evidence="4">
    <location>
        <begin position="1"/>
        <end position="25"/>
    </location>
</feature>
<reference evidence="6 7" key="2">
    <citation type="journal article" date="2012" name="Open Biol.">
        <title>Characteristics of nucleosomes and linker DNA regions on the genome of the basidiomycete Mixia osmundae revealed by mono- and dinucleosome mapping.</title>
        <authorList>
            <person name="Nishida H."/>
            <person name="Kondo S."/>
            <person name="Matsumoto T."/>
            <person name="Suzuki Y."/>
            <person name="Yoshikawa H."/>
            <person name="Taylor T.D."/>
            <person name="Sugiyama J."/>
        </authorList>
    </citation>
    <scope>NUCLEOTIDE SEQUENCE [LARGE SCALE GENOMIC DNA]</scope>
    <source>
        <strain evidence="7">CBS 9802 / IAM 14324 / JCM 22182 / KY 12970</strain>
    </source>
</reference>